<dbReference type="GO" id="GO:0016491">
    <property type="term" value="F:oxidoreductase activity"/>
    <property type="evidence" value="ECO:0007669"/>
    <property type="project" value="TreeGrafter"/>
</dbReference>
<dbReference type="Proteomes" id="UP000315217">
    <property type="component" value="Unassembled WGS sequence"/>
</dbReference>
<sequence>MTYNIEEMAVTESTPIQDADLNRWLTQLRSNDVTLRSDAAHQLGKLADERAVSGLVEALADSDEYVRKSAVTALRRIGGPAAMEGLRQALADRSEQVVLQAVNGLRDMRDREAVEPLIRVLTRRERSLQLAATDALVRIGADAVGPLMEAFKDRALRRRIGNQIWKILVDMGTKSIDPLLQMLTDENQYVRLTAISVLGRIGDQRVAAPLAHLFLDDPRMQEAVVTTLARLEERKVIEPPGSHAADREIFLPKDVVDGFLGRPREEVTKILTEALENPSPKVRRFALKSIYALFGDTALEHLVSALKDEDIDVKRLAIKILGKLRNKRVIDPLLQLILHDGEQVEEAAWNTLKMLTDLREYDELRARVAKERAGGRPAIRKYAKSKDVSPDWWREQD</sequence>
<dbReference type="PANTHER" id="PTHR12697:SF5">
    <property type="entry name" value="DEOXYHYPUSINE HYDROXYLASE"/>
    <property type="match status" value="1"/>
</dbReference>
<reference evidence="2 3" key="1">
    <citation type="journal article" date="2019" name="Nat. Microbiol.">
        <title>Mediterranean grassland soil C-N compound turnover is dependent on rainfall and depth, and is mediated by genomically divergent microorganisms.</title>
        <authorList>
            <person name="Diamond S."/>
            <person name="Andeer P.F."/>
            <person name="Li Z."/>
            <person name="Crits-Christoph A."/>
            <person name="Burstein D."/>
            <person name="Anantharaman K."/>
            <person name="Lane K.R."/>
            <person name="Thomas B.C."/>
            <person name="Pan C."/>
            <person name="Northen T.R."/>
            <person name="Banfield J.F."/>
        </authorList>
    </citation>
    <scope>NUCLEOTIDE SEQUENCE [LARGE SCALE GENOMIC DNA]</scope>
    <source>
        <strain evidence="2">NP_1</strain>
    </source>
</reference>
<evidence type="ECO:0000313" key="2">
    <source>
        <dbReference type="EMBL" id="TMJ09183.1"/>
    </source>
</evidence>
<feature type="compositionally biased region" description="Basic and acidic residues" evidence="1">
    <location>
        <begin position="384"/>
        <end position="397"/>
    </location>
</feature>
<dbReference type="InterPro" id="IPR016024">
    <property type="entry name" value="ARM-type_fold"/>
</dbReference>
<accession>A0A537LMF4</accession>
<feature type="region of interest" description="Disordered" evidence="1">
    <location>
        <begin position="373"/>
        <end position="397"/>
    </location>
</feature>
<dbReference type="SMART" id="SM00567">
    <property type="entry name" value="EZ_HEAT"/>
    <property type="match status" value="7"/>
</dbReference>
<dbReference type="PANTHER" id="PTHR12697">
    <property type="entry name" value="PBS LYASE HEAT-LIKE PROTEIN"/>
    <property type="match status" value="1"/>
</dbReference>
<proteinExistence type="predicted"/>
<dbReference type="InterPro" id="IPR011989">
    <property type="entry name" value="ARM-like"/>
</dbReference>
<evidence type="ECO:0000313" key="3">
    <source>
        <dbReference type="Proteomes" id="UP000315217"/>
    </source>
</evidence>
<protein>
    <submittedName>
        <fullName evidence="2">HEAT repeat domain-containing protein</fullName>
    </submittedName>
</protein>
<dbReference type="InterPro" id="IPR004155">
    <property type="entry name" value="PBS_lyase_HEAT"/>
</dbReference>
<gene>
    <name evidence="2" type="ORF">E6G98_10390</name>
</gene>
<dbReference type="SUPFAM" id="SSF48371">
    <property type="entry name" value="ARM repeat"/>
    <property type="match status" value="1"/>
</dbReference>
<dbReference type="EMBL" id="VBAI01000166">
    <property type="protein sequence ID" value="TMJ09183.1"/>
    <property type="molecule type" value="Genomic_DNA"/>
</dbReference>
<organism evidence="2 3">
    <name type="scientific">Candidatus Segetimicrobium genomatis</name>
    <dbReference type="NCBI Taxonomy" id="2569760"/>
    <lineage>
        <taxon>Bacteria</taxon>
        <taxon>Bacillati</taxon>
        <taxon>Candidatus Sysuimicrobiota</taxon>
        <taxon>Candidatus Sysuimicrobiia</taxon>
        <taxon>Candidatus Sysuimicrobiales</taxon>
        <taxon>Candidatus Segetimicrobiaceae</taxon>
        <taxon>Candidatus Segetimicrobium</taxon>
    </lineage>
</organism>
<dbReference type="AlphaFoldDB" id="A0A537LMF4"/>
<evidence type="ECO:0000256" key="1">
    <source>
        <dbReference type="SAM" id="MobiDB-lite"/>
    </source>
</evidence>
<comment type="caution">
    <text evidence="2">The sequence shown here is derived from an EMBL/GenBank/DDBJ whole genome shotgun (WGS) entry which is preliminary data.</text>
</comment>
<dbReference type="Pfam" id="PF13646">
    <property type="entry name" value="HEAT_2"/>
    <property type="match status" value="3"/>
</dbReference>
<name>A0A537LMF4_9BACT</name>
<dbReference type="Gene3D" id="1.25.10.10">
    <property type="entry name" value="Leucine-rich Repeat Variant"/>
    <property type="match status" value="3"/>
</dbReference>